<dbReference type="InterPro" id="IPR001633">
    <property type="entry name" value="EAL_dom"/>
</dbReference>
<comment type="caution">
    <text evidence="2">The sequence shown here is derived from an EMBL/GenBank/DDBJ whole genome shotgun (WGS) entry which is preliminary data.</text>
</comment>
<proteinExistence type="predicted"/>
<dbReference type="PANTHER" id="PTHR33121">
    <property type="entry name" value="CYCLIC DI-GMP PHOSPHODIESTERASE PDEF"/>
    <property type="match status" value="1"/>
</dbReference>
<dbReference type="CDD" id="cd01948">
    <property type="entry name" value="EAL"/>
    <property type="match status" value="1"/>
</dbReference>
<evidence type="ECO:0000259" key="1">
    <source>
        <dbReference type="PROSITE" id="PS50883"/>
    </source>
</evidence>
<dbReference type="Proteomes" id="UP001596203">
    <property type="component" value="Unassembled WGS sequence"/>
</dbReference>
<organism evidence="2 3">
    <name type="scientific">Plantactinospora solaniradicis</name>
    <dbReference type="NCBI Taxonomy" id="1723736"/>
    <lineage>
        <taxon>Bacteria</taxon>
        <taxon>Bacillati</taxon>
        <taxon>Actinomycetota</taxon>
        <taxon>Actinomycetes</taxon>
        <taxon>Micromonosporales</taxon>
        <taxon>Micromonosporaceae</taxon>
        <taxon>Plantactinospora</taxon>
    </lineage>
</organism>
<reference evidence="3" key="1">
    <citation type="journal article" date="2019" name="Int. J. Syst. Evol. Microbiol.">
        <title>The Global Catalogue of Microorganisms (GCM) 10K type strain sequencing project: providing services to taxonomists for standard genome sequencing and annotation.</title>
        <authorList>
            <consortium name="The Broad Institute Genomics Platform"/>
            <consortium name="The Broad Institute Genome Sequencing Center for Infectious Disease"/>
            <person name="Wu L."/>
            <person name="Ma J."/>
        </authorList>
    </citation>
    <scope>NUCLEOTIDE SEQUENCE [LARGE SCALE GENOMIC DNA]</scope>
    <source>
        <strain evidence="3">ZS-35-S2</strain>
    </source>
</reference>
<dbReference type="SUPFAM" id="SSF141868">
    <property type="entry name" value="EAL domain-like"/>
    <property type="match status" value="1"/>
</dbReference>
<dbReference type="Gene3D" id="3.20.20.450">
    <property type="entry name" value="EAL domain"/>
    <property type="match status" value="1"/>
</dbReference>
<feature type="domain" description="EAL" evidence="1">
    <location>
        <begin position="1"/>
        <end position="249"/>
    </location>
</feature>
<dbReference type="SMART" id="SM00052">
    <property type="entry name" value="EAL"/>
    <property type="match status" value="1"/>
</dbReference>
<evidence type="ECO:0000313" key="3">
    <source>
        <dbReference type="Proteomes" id="UP001596203"/>
    </source>
</evidence>
<name>A0ABW1KBK3_9ACTN</name>
<sequence>MREALDVDDQLELALQPMIDLVAGEPTGVEALIRWRHPRRGRLTPADFIRTVEGSELLGAFTRYVVDKALEVAAEWVRHGLDVPISINLSARSLLDPRLPAEVAESLRRHQVPAHRLVLDITETVVMSELKVIDEVLSALRTMGVQLALSDFGTGSSSLTFLTRVPANELEIDRSFVARMAESPEVAAIVRTIVDLGSGTGAAGGGRGGGARRPAGRARRAGLYGRPGVPHFFRPMPSDKIVAVLRSLLDSAQARILPLRAEGAS</sequence>
<dbReference type="InterPro" id="IPR050706">
    <property type="entry name" value="Cyclic-di-GMP_PDE-like"/>
</dbReference>
<dbReference type="Pfam" id="PF00563">
    <property type="entry name" value="EAL"/>
    <property type="match status" value="1"/>
</dbReference>
<dbReference type="EMBL" id="JBHSPR010000015">
    <property type="protein sequence ID" value="MFC6018403.1"/>
    <property type="molecule type" value="Genomic_DNA"/>
</dbReference>
<protein>
    <submittedName>
        <fullName evidence="2">EAL domain-containing protein</fullName>
    </submittedName>
</protein>
<accession>A0ABW1KBK3</accession>
<dbReference type="InterPro" id="IPR035919">
    <property type="entry name" value="EAL_sf"/>
</dbReference>
<evidence type="ECO:0000313" key="2">
    <source>
        <dbReference type="EMBL" id="MFC6018403.1"/>
    </source>
</evidence>
<keyword evidence="3" id="KW-1185">Reference proteome</keyword>
<dbReference type="PANTHER" id="PTHR33121:SF70">
    <property type="entry name" value="SIGNALING PROTEIN YKOW"/>
    <property type="match status" value="1"/>
</dbReference>
<dbReference type="PROSITE" id="PS50883">
    <property type="entry name" value="EAL"/>
    <property type="match status" value="1"/>
</dbReference>
<gene>
    <name evidence="2" type="ORF">ACFP2T_19600</name>
</gene>
<dbReference type="RefSeq" id="WP_377423869.1">
    <property type="nucleotide sequence ID" value="NZ_JBHSPR010000015.1"/>
</dbReference>